<dbReference type="EMBL" id="CM045867">
    <property type="protein sequence ID" value="KAI7959465.1"/>
    <property type="molecule type" value="Genomic_DNA"/>
</dbReference>
<reference evidence="1 2" key="3">
    <citation type="journal article" date="2022" name="Microbiol. Spectr.">
        <title>Folding features and dynamics of 3D genome architecture in plant fungal pathogens.</title>
        <authorList>
            <person name="Xia C."/>
        </authorList>
    </citation>
    <scope>NUCLEOTIDE SEQUENCE [LARGE SCALE GENOMIC DNA]</scope>
    <source>
        <strain evidence="1 2">93-210</strain>
    </source>
</reference>
<feature type="non-terminal residue" evidence="1">
    <location>
        <position position="1"/>
    </location>
</feature>
<organism evidence="1 2">
    <name type="scientific">Puccinia striiformis f. sp. tritici</name>
    <dbReference type="NCBI Taxonomy" id="168172"/>
    <lineage>
        <taxon>Eukaryota</taxon>
        <taxon>Fungi</taxon>
        <taxon>Dikarya</taxon>
        <taxon>Basidiomycota</taxon>
        <taxon>Pucciniomycotina</taxon>
        <taxon>Pucciniomycetes</taxon>
        <taxon>Pucciniales</taxon>
        <taxon>Pucciniaceae</taxon>
        <taxon>Puccinia</taxon>
    </lineage>
</organism>
<dbReference type="Proteomes" id="UP001060170">
    <property type="component" value="Chromosome 3"/>
</dbReference>
<name>A0ACC0EVQ8_9BASI</name>
<evidence type="ECO:0000313" key="2">
    <source>
        <dbReference type="Proteomes" id="UP001060170"/>
    </source>
</evidence>
<protein>
    <submittedName>
        <fullName evidence="1">Uncharacterized protein</fullName>
    </submittedName>
</protein>
<gene>
    <name evidence="1" type="ORF">MJO28_003256</name>
</gene>
<reference evidence="2" key="2">
    <citation type="journal article" date="2018" name="Mol. Plant Microbe Interact.">
        <title>Genome sequence resources for the wheat stripe rust pathogen (Puccinia striiformis f. sp. tritici) and the barley stripe rust pathogen (Puccinia striiformis f. sp. hordei).</title>
        <authorList>
            <person name="Xia C."/>
            <person name="Wang M."/>
            <person name="Yin C."/>
            <person name="Cornejo O.E."/>
            <person name="Hulbert S.H."/>
            <person name="Chen X."/>
        </authorList>
    </citation>
    <scope>NUCLEOTIDE SEQUENCE [LARGE SCALE GENOMIC DNA]</scope>
    <source>
        <strain evidence="2">93-210</strain>
    </source>
</reference>
<keyword evidence="2" id="KW-1185">Reference proteome</keyword>
<comment type="caution">
    <text evidence="1">The sequence shown here is derived from an EMBL/GenBank/DDBJ whole genome shotgun (WGS) entry which is preliminary data.</text>
</comment>
<accession>A0ACC0EVQ8</accession>
<evidence type="ECO:0000313" key="1">
    <source>
        <dbReference type="EMBL" id="KAI7959465.1"/>
    </source>
</evidence>
<proteinExistence type="predicted"/>
<sequence length="53" mass="6032">VLFLSADSERASGDSSKLVTGDFSRFFDFIQMSFNGQDRIRLISLSLKYHKIS</sequence>
<reference evidence="2" key="1">
    <citation type="journal article" date="2018" name="BMC Genomics">
        <title>Genomic insights into host adaptation between the wheat stripe rust pathogen (Puccinia striiformis f. sp. tritici) and the barley stripe rust pathogen (Puccinia striiformis f. sp. hordei).</title>
        <authorList>
            <person name="Xia C."/>
            <person name="Wang M."/>
            <person name="Yin C."/>
            <person name="Cornejo O.E."/>
            <person name="Hulbert S.H."/>
            <person name="Chen X."/>
        </authorList>
    </citation>
    <scope>NUCLEOTIDE SEQUENCE [LARGE SCALE GENOMIC DNA]</scope>
    <source>
        <strain evidence="2">93-210</strain>
    </source>
</reference>